<dbReference type="SUPFAM" id="SSF103473">
    <property type="entry name" value="MFS general substrate transporter"/>
    <property type="match status" value="1"/>
</dbReference>
<dbReference type="AlphaFoldDB" id="X1FJC3"/>
<dbReference type="EMBL" id="BARU01007425">
    <property type="protein sequence ID" value="GAH45042.1"/>
    <property type="molecule type" value="Genomic_DNA"/>
</dbReference>
<dbReference type="InterPro" id="IPR011701">
    <property type="entry name" value="MFS"/>
</dbReference>
<dbReference type="GO" id="GO:0022857">
    <property type="term" value="F:transmembrane transporter activity"/>
    <property type="evidence" value="ECO:0007669"/>
    <property type="project" value="InterPro"/>
</dbReference>
<dbReference type="Gene3D" id="1.20.1250.20">
    <property type="entry name" value="MFS general substrate transporter like domains"/>
    <property type="match status" value="1"/>
</dbReference>
<name>X1FJC3_9ZZZZ</name>
<dbReference type="InterPro" id="IPR050327">
    <property type="entry name" value="Proton-linked_MCT"/>
</dbReference>
<dbReference type="PANTHER" id="PTHR11360">
    <property type="entry name" value="MONOCARBOXYLATE TRANSPORTER"/>
    <property type="match status" value="1"/>
</dbReference>
<gene>
    <name evidence="3" type="ORF">S03H2_14623</name>
</gene>
<dbReference type="InterPro" id="IPR020846">
    <property type="entry name" value="MFS_dom"/>
</dbReference>
<dbReference type="PROSITE" id="PS50850">
    <property type="entry name" value="MFS"/>
    <property type="match status" value="1"/>
</dbReference>
<feature type="transmembrane region" description="Helical" evidence="1">
    <location>
        <begin position="91"/>
        <end position="113"/>
    </location>
</feature>
<keyword evidence="1" id="KW-0812">Transmembrane</keyword>
<feature type="domain" description="Major facilitator superfamily (MFS) profile" evidence="2">
    <location>
        <begin position="1"/>
        <end position="190"/>
    </location>
</feature>
<keyword evidence="1" id="KW-1133">Transmembrane helix</keyword>
<proteinExistence type="predicted"/>
<feature type="transmembrane region" description="Helical" evidence="1">
    <location>
        <begin position="33"/>
        <end position="51"/>
    </location>
</feature>
<protein>
    <recommendedName>
        <fullName evidence="2">Major facilitator superfamily (MFS) profile domain-containing protein</fullName>
    </recommendedName>
</protein>
<comment type="caution">
    <text evidence="3">The sequence shown here is derived from an EMBL/GenBank/DDBJ whole genome shotgun (WGS) entry which is preliminary data.</text>
</comment>
<dbReference type="InterPro" id="IPR036259">
    <property type="entry name" value="MFS_trans_sf"/>
</dbReference>
<accession>X1FJC3</accession>
<organism evidence="3">
    <name type="scientific">marine sediment metagenome</name>
    <dbReference type="NCBI Taxonomy" id="412755"/>
    <lineage>
        <taxon>unclassified sequences</taxon>
        <taxon>metagenomes</taxon>
        <taxon>ecological metagenomes</taxon>
    </lineage>
</organism>
<dbReference type="Pfam" id="PF07690">
    <property type="entry name" value="MFS_1"/>
    <property type="match status" value="1"/>
</dbReference>
<evidence type="ECO:0000259" key="2">
    <source>
        <dbReference type="PROSITE" id="PS50850"/>
    </source>
</evidence>
<evidence type="ECO:0000256" key="1">
    <source>
        <dbReference type="SAM" id="Phobius"/>
    </source>
</evidence>
<keyword evidence="1" id="KW-0472">Membrane</keyword>
<feature type="transmembrane region" description="Helical" evidence="1">
    <location>
        <begin position="155"/>
        <end position="173"/>
    </location>
</feature>
<evidence type="ECO:0000313" key="3">
    <source>
        <dbReference type="EMBL" id="GAH45042.1"/>
    </source>
</evidence>
<feature type="transmembrane region" description="Helical" evidence="1">
    <location>
        <begin position="119"/>
        <end position="143"/>
    </location>
</feature>
<reference evidence="3" key="1">
    <citation type="journal article" date="2014" name="Front. Microbiol.">
        <title>High frequency of phylogenetically diverse reductive dehalogenase-homologous genes in deep subseafloor sedimentary metagenomes.</title>
        <authorList>
            <person name="Kawai M."/>
            <person name="Futagami T."/>
            <person name="Toyoda A."/>
            <person name="Takaki Y."/>
            <person name="Nishi S."/>
            <person name="Hori S."/>
            <person name="Arai W."/>
            <person name="Tsubouchi T."/>
            <person name="Morono Y."/>
            <person name="Uchiyama I."/>
            <person name="Ito T."/>
            <person name="Fujiyama A."/>
            <person name="Inagaki F."/>
            <person name="Takami H."/>
        </authorList>
    </citation>
    <scope>NUCLEOTIDE SEQUENCE</scope>
    <source>
        <strain evidence="3">Expedition CK06-06</strain>
    </source>
</reference>
<sequence length="190" mass="20349">MTGITVSGAPLGVMIMPPILTQLIVSYGWRTSFLILGIIVFILIIVAAQFLRRDPRQIGQLPYGESGATEMGSASGTEGFSFREAIRTRQLWGICIIWVCAGFYAQTTIVHIVPHATDLGISAIAASGIIAINGGIGVAGRIVMGGCGDRIGNKLALIIGFILMLVAFIWLVVAKELWMFYLFEVSSNSA</sequence>